<proteinExistence type="predicted"/>
<dbReference type="InterPro" id="IPR007410">
    <property type="entry name" value="LpqE-like"/>
</dbReference>
<organism evidence="2 3">
    <name type="scientific">Pseudonocardia kunmingensis</name>
    <dbReference type="NCBI Taxonomy" id="630975"/>
    <lineage>
        <taxon>Bacteria</taxon>
        <taxon>Bacillati</taxon>
        <taxon>Actinomycetota</taxon>
        <taxon>Actinomycetes</taxon>
        <taxon>Pseudonocardiales</taxon>
        <taxon>Pseudonocardiaceae</taxon>
        <taxon>Pseudonocardia</taxon>
    </lineage>
</organism>
<evidence type="ECO:0000256" key="1">
    <source>
        <dbReference type="SAM" id="MobiDB-lite"/>
    </source>
</evidence>
<comment type="caution">
    <text evidence="2">The sequence shown here is derived from an EMBL/GenBank/DDBJ whole genome shotgun (WGS) entry which is preliminary data.</text>
</comment>
<keyword evidence="3" id="KW-1185">Reference proteome</keyword>
<dbReference type="AlphaFoldDB" id="A0A543DA46"/>
<protein>
    <submittedName>
        <fullName evidence="2">Copper(I)-binding protein</fullName>
    </submittedName>
</protein>
<dbReference type="Gene3D" id="2.60.40.1890">
    <property type="entry name" value="PCu(A)C copper chaperone"/>
    <property type="match status" value="1"/>
</dbReference>
<dbReference type="InterPro" id="IPR036182">
    <property type="entry name" value="PCuAC_sf"/>
</dbReference>
<name>A0A543DA46_9PSEU</name>
<accession>A0A543DA46</accession>
<evidence type="ECO:0000313" key="2">
    <source>
        <dbReference type="EMBL" id="TQM06186.1"/>
    </source>
</evidence>
<reference evidence="2 3" key="1">
    <citation type="submission" date="2019-06" db="EMBL/GenBank/DDBJ databases">
        <title>Sequencing the genomes of 1000 actinobacteria strains.</title>
        <authorList>
            <person name="Klenk H.-P."/>
        </authorList>
    </citation>
    <scope>NUCLEOTIDE SEQUENCE [LARGE SCALE GENOMIC DNA]</scope>
    <source>
        <strain evidence="2 3">DSM 45301</strain>
    </source>
</reference>
<gene>
    <name evidence="2" type="ORF">FB558_6431</name>
</gene>
<dbReference type="SUPFAM" id="SSF110087">
    <property type="entry name" value="DR1885-like metal-binding protein"/>
    <property type="match status" value="1"/>
</dbReference>
<evidence type="ECO:0000313" key="3">
    <source>
        <dbReference type="Proteomes" id="UP000315677"/>
    </source>
</evidence>
<dbReference type="Proteomes" id="UP000315677">
    <property type="component" value="Unassembled WGS sequence"/>
</dbReference>
<sequence>MTGGVGGQVGSMILRDAQFTYDPPVPGDTVYEPGATAPLQVTIVNDATTALDDGMRADRLVSVSSPIAESGRIVGDTRIPDGHVLTAGYDEPVSSIAADETTVADIALVGLTEPIRAGLTYPVVFTFEHAGELRLEVPVENPDILPPRARDAGSGAPGIPQRYPVDPG</sequence>
<dbReference type="Pfam" id="PF04314">
    <property type="entry name" value="PCuAC"/>
    <property type="match status" value="1"/>
</dbReference>
<dbReference type="EMBL" id="VFPA01000004">
    <property type="protein sequence ID" value="TQM06186.1"/>
    <property type="molecule type" value="Genomic_DNA"/>
</dbReference>
<feature type="region of interest" description="Disordered" evidence="1">
    <location>
        <begin position="144"/>
        <end position="168"/>
    </location>
</feature>